<proteinExistence type="predicted"/>
<dbReference type="GO" id="GO:0019239">
    <property type="term" value="F:deaminase activity"/>
    <property type="evidence" value="ECO:0007669"/>
    <property type="project" value="TreeGrafter"/>
</dbReference>
<organism evidence="1 2">
    <name type="scientific">Halomonas hydrothermalis</name>
    <dbReference type="NCBI Taxonomy" id="115561"/>
    <lineage>
        <taxon>Bacteria</taxon>
        <taxon>Pseudomonadati</taxon>
        <taxon>Pseudomonadota</taxon>
        <taxon>Gammaproteobacteria</taxon>
        <taxon>Oceanospirillales</taxon>
        <taxon>Halomonadaceae</taxon>
        <taxon>Halomonas</taxon>
    </lineage>
</organism>
<dbReference type="EMBL" id="AP022843">
    <property type="protein sequence ID" value="BCB07229.1"/>
    <property type="molecule type" value="Genomic_DNA"/>
</dbReference>
<gene>
    <name evidence="1" type="ORF">HHSLTHF2_11190</name>
</gene>
<dbReference type="Proteomes" id="UP000502259">
    <property type="component" value="Chromosome"/>
</dbReference>
<name>A0A6F8U320_9GAMM</name>
<dbReference type="AlphaFoldDB" id="A0A6F8U320"/>
<evidence type="ECO:0000313" key="2">
    <source>
        <dbReference type="Proteomes" id="UP000502259"/>
    </source>
</evidence>
<sequence>MKDLLPRGGHYVGARRTGDLVFTAGQVPRDDTRRIIGTTIEEQTAVVLRNLEATLKSVGAEMSDVIKVTVHLQHLKDVTRFNLEYSKHFIENAPVRTVVGSDLNGVLVEIDAIATIGGGEQEK</sequence>
<dbReference type="PANTHER" id="PTHR11803">
    <property type="entry name" value="2-IMINOBUTANOATE/2-IMINOPROPANOATE DEAMINASE RIDA"/>
    <property type="match status" value="1"/>
</dbReference>
<dbReference type="InterPro" id="IPR035959">
    <property type="entry name" value="RutC-like_sf"/>
</dbReference>
<protein>
    <submittedName>
        <fullName evidence="1">Reactive intermediate/imine deaminase</fullName>
    </submittedName>
</protein>
<dbReference type="InterPro" id="IPR006175">
    <property type="entry name" value="YjgF/YER057c/UK114"/>
</dbReference>
<dbReference type="Pfam" id="PF01042">
    <property type="entry name" value="Ribonuc_L-PSP"/>
    <property type="match status" value="1"/>
</dbReference>
<dbReference type="GO" id="GO:0005829">
    <property type="term" value="C:cytosol"/>
    <property type="evidence" value="ECO:0007669"/>
    <property type="project" value="TreeGrafter"/>
</dbReference>
<accession>A0A6F8U320</accession>
<reference evidence="1 2" key="1">
    <citation type="submission" date="2020-03" db="EMBL/GenBank/DDBJ databases">
        <title>Complete Genome Sequence of Halomonas hydrothermalis Strain Slthf2, Halophilic Bacterium Isolated from Deep-Sea Hydrothermal-Vent Environments.</title>
        <authorList>
            <person name="Takeyama N."/>
            <person name="Huang M."/>
            <person name="Sato K."/>
            <person name="Galipon J."/>
            <person name="Arakawa K."/>
        </authorList>
    </citation>
    <scope>NUCLEOTIDE SEQUENCE [LARGE SCALE GENOMIC DNA]</scope>
    <source>
        <strain evidence="1 2">Slthf2</strain>
    </source>
</reference>
<evidence type="ECO:0000313" key="1">
    <source>
        <dbReference type="EMBL" id="BCB07229.1"/>
    </source>
</evidence>
<keyword evidence="2" id="KW-1185">Reference proteome</keyword>
<dbReference type="CDD" id="cd00448">
    <property type="entry name" value="YjgF_YER057c_UK114_family"/>
    <property type="match status" value="1"/>
</dbReference>
<dbReference type="PANTHER" id="PTHR11803:SF39">
    <property type="entry name" value="2-IMINOBUTANOATE_2-IMINOPROPANOATE DEAMINASE"/>
    <property type="match status" value="1"/>
</dbReference>
<dbReference type="SUPFAM" id="SSF55298">
    <property type="entry name" value="YjgF-like"/>
    <property type="match status" value="1"/>
</dbReference>
<dbReference type="Gene3D" id="3.30.1330.40">
    <property type="entry name" value="RutC-like"/>
    <property type="match status" value="1"/>
</dbReference>
<dbReference type="RefSeq" id="WP_172420314.1">
    <property type="nucleotide sequence ID" value="NZ_AP022843.1"/>
</dbReference>